<dbReference type="InterPro" id="IPR051909">
    <property type="entry name" value="MFP_Cation_Efflux"/>
</dbReference>
<evidence type="ECO:0000256" key="1">
    <source>
        <dbReference type="ARBA" id="ARBA00009477"/>
    </source>
</evidence>
<dbReference type="NCBIfam" id="TIGR01730">
    <property type="entry name" value="RND_mfp"/>
    <property type="match status" value="1"/>
</dbReference>
<dbReference type="SUPFAM" id="SSF111369">
    <property type="entry name" value="HlyD-like secretion proteins"/>
    <property type="match status" value="1"/>
</dbReference>
<accession>A0ABS1KRB3</accession>
<evidence type="ECO:0000313" key="6">
    <source>
        <dbReference type="EMBL" id="MBL0740826.1"/>
    </source>
</evidence>
<dbReference type="Gene3D" id="2.40.30.170">
    <property type="match status" value="1"/>
</dbReference>
<dbReference type="InterPro" id="IPR058647">
    <property type="entry name" value="BSH_CzcB-like"/>
</dbReference>
<dbReference type="PROSITE" id="PS51257">
    <property type="entry name" value="PROKAR_LIPOPROTEIN"/>
    <property type="match status" value="1"/>
</dbReference>
<evidence type="ECO:0000256" key="3">
    <source>
        <dbReference type="SAM" id="Coils"/>
    </source>
</evidence>
<comment type="caution">
    <text evidence="6">The sequence shown here is derived from an EMBL/GenBank/DDBJ whole genome shotgun (WGS) entry which is preliminary data.</text>
</comment>
<feature type="domain" description="CzcB-like barrel-sandwich hybrid" evidence="5">
    <location>
        <begin position="83"/>
        <end position="222"/>
    </location>
</feature>
<dbReference type="PANTHER" id="PTHR30097">
    <property type="entry name" value="CATION EFFLUX SYSTEM PROTEIN CUSB"/>
    <property type="match status" value="1"/>
</dbReference>
<comment type="similarity">
    <text evidence="1">Belongs to the membrane fusion protein (MFP) (TC 8.A.1) family.</text>
</comment>
<organism evidence="6 7">
    <name type="scientific">Chryseolinea lacunae</name>
    <dbReference type="NCBI Taxonomy" id="2801331"/>
    <lineage>
        <taxon>Bacteria</taxon>
        <taxon>Pseudomonadati</taxon>
        <taxon>Bacteroidota</taxon>
        <taxon>Cytophagia</taxon>
        <taxon>Cytophagales</taxon>
        <taxon>Fulvivirgaceae</taxon>
        <taxon>Chryseolinea</taxon>
    </lineage>
</organism>
<dbReference type="Gene3D" id="2.40.420.20">
    <property type="match status" value="1"/>
</dbReference>
<keyword evidence="2" id="KW-0813">Transport</keyword>
<evidence type="ECO:0000256" key="2">
    <source>
        <dbReference type="ARBA" id="ARBA00022448"/>
    </source>
</evidence>
<gene>
    <name evidence="6" type="ORF">JI741_06325</name>
</gene>
<evidence type="ECO:0000313" key="7">
    <source>
        <dbReference type="Proteomes" id="UP000613030"/>
    </source>
</evidence>
<sequence>MKNSIMPWVKISVDRYPWAPFVAMIVLLVVGCEPKKTEDVAENKAFALSDTMLKSIRLDTVKIKPVNGALNLNGKIVADENRLVEIFPIVGGNVVEVDAELGDYVKKNQTLATIKSGEVAEYDRQLIEAQSDVLVAQKNLSVKQDLYDSKLSSDRELVAAQKELEKAEASLRRITETFSIYNFNKQSEYRLKAPIKGFVIYKNITRDMTLPAGHTESVFTVAELDEVWAIADVYESDISRIKDGMNVSITTLSYPGDVILGRIDKIFSVLDPETKTMKVRIRIPNPQFKLKPQMLATIKAVYHEDKSLTAVPSSAIIFDNSRQFVMIFKDRYNIETREVEVYKTADETTWITHGVKPGEVVISHNQLFIYDALND</sequence>
<dbReference type="InterPro" id="IPR006143">
    <property type="entry name" value="RND_pump_MFP"/>
</dbReference>
<feature type="coiled-coil region" evidence="3">
    <location>
        <begin position="150"/>
        <end position="177"/>
    </location>
</feature>
<keyword evidence="3" id="KW-0175">Coiled coil</keyword>
<dbReference type="Pfam" id="PF25973">
    <property type="entry name" value="BSH_CzcB"/>
    <property type="match status" value="1"/>
</dbReference>
<keyword evidence="7" id="KW-1185">Reference proteome</keyword>
<dbReference type="Gene3D" id="2.40.50.100">
    <property type="match status" value="1"/>
</dbReference>
<dbReference type="InterPro" id="IPR058792">
    <property type="entry name" value="Beta-barrel_RND_2"/>
</dbReference>
<evidence type="ECO:0000259" key="4">
    <source>
        <dbReference type="Pfam" id="PF25954"/>
    </source>
</evidence>
<reference evidence="6 7" key="1">
    <citation type="submission" date="2021-01" db="EMBL/GenBank/DDBJ databases">
        <title>Chryseolinea sp. Jin1 Genome sequencing and assembly.</title>
        <authorList>
            <person name="Kim I."/>
        </authorList>
    </citation>
    <scope>NUCLEOTIDE SEQUENCE [LARGE SCALE GENOMIC DNA]</scope>
    <source>
        <strain evidence="6 7">Jin1</strain>
    </source>
</reference>
<feature type="domain" description="CusB-like beta-barrel" evidence="4">
    <location>
        <begin position="226"/>
        <end position="300"/>
    </location>
</feature>
<proteinExistence type="inferred from homology"/>
<dbReference type="EMBL" id="JAERRB010000002">
    <property type="protein sequence ID" value="MBL0740826.1"/>
    <property type="molecule type" value="Genomic_DNA"/>
</dbReference>
<dbReference type="Proteomes" id="UP000613030">
    <property type="component" value="Unassembled WGS sequence"/>
</dbReference>
<evidence type="ECO:0000259" key="5">
    <source>
        <dbReference type="Pfam" id="PF25973"/>
    </source>
</evidence>
<name>A0ABS1KRB3_9BACT</name>
<dbReference type="Pfam" id="PF25954">
    <property type="entry name" value="Beta-barrel_RND_2"/>
    <property type="match status" value="1"/>
</dbReference>
<dbReference type="PANTHER" id="PTHR30097:SF4">
    <property type="entry name" value="SLR6042 PROTEIN"/>
    <property type="match status" value="1"/>
</dbReference>
<dbReference type="RefSeq" id="WP_202008202.1">
    <property type="nucleotide sequence ID" value="NZ_JAERRB010000002.1"/>
</dbReference>
<protein>
    <submittedName>
        <fullName evidence="6">Efflux RND transporter periplasmic adaptor subunit</fullName>
    </submittedName>
</protein>